<dbReference type="Pfam" id="PF13432">
    <property type="entry name" value="TPR_16"/>
    <property type="match status" value="1"/>
</dbReference>
<keyword evidence="5" id="KW-1000">Mitochondrion outer membrane</keyword>
<dbReference type="GO" id="GO:0005741">
    <property type="term" value="C:mitochondrial outer membrane"/>
    <property type="evidence" value="ECO:0007669"/>
    <property type="project" value="UniProtKB-SubCell"/>
</dbReference>
<evidence type="ECO:0000256" key="12">
    <source>
        <dbReference type="PROSITE-ProRule" id="PRU00339"/>
    </source>
</evidence>
<keyword evidence="3" id="KW-0732">Signal</keyword>
<dbReference type="Pfam" id="PF13181">
    <property type="entry name" value="TPR_8"/>
    <property type="match status" value="2"/>
</dbReference>
<name>A0A8S0YUV1_ARCPL</name>
<feature type="repeat" description="TPR" evidence="12">
    <location>
        <begin position="342"/>
        <end position="375"/>
    </location>
</feature>
<dbReference type="GO" id="GO:0030943">
    <property type="term" value="F:mitochondrion targeting sequence binding"/>
    <property type="evidence" value="ECO:0007669"/>
    <property type="project" value="TreeGrafter"/>
</dbReference>
<dbReference type="PROSITE" id="PS50005">
    <property type="entry name" value="TPR"/>
    <property type="match status" value="5"/>
</dbReference>
<keyword evidence="2 14" id="KW-0812">Transmembrane</keyword>
<dbReference type="OrthoDB" id="66418at2759"/>
<dbReference type="Pfam" id="PF17064">
    <property type="entry name" value="QVR"/>
    <property type="match status" value="1"/>
</dbReference>
<keyword evidence="7 14" id="KW-1133">Transmembrane helix</keyword>
<feature type="repeat" description="TPR" evidence="12">
    <location>
        <begin position="71"/>
        <end position="104"/>
    </location>
</feature>
<dbReference type="PANTHER" id="PTHR46208:SF1">
    <property type="entry name" value="MITOCHONDRIAL IMPORT RECEPTOR SUBUNIT TOM70"/>
    <property type="match status" value="1"/>
</dbReference>
<reference evidence="17 18" key="1">
    <citation type="submission" date="2020-04" db="EMBL/GenBank/DDBJ databases">
        <authorList>
            <person name="Wallbank WR R."/>
            <person name="Pardo Diaz C."/>
            <person name="Kozak K."/>
            <person name="Martin S."/>
            <person name="Jiggins C."/>
            <person name="Moest M."/>
            <person name="Warren A I."/>
            <person name="Byers J.R.P. K."/>
            <person name="Montejo-Kovacevich G."/>
            <person name="Yen C E."/>
        </authorList>
    </citation>
    <scope>NUCLEOTIDE SEQUENCE [LARGE SCALE GENOMIC DNA]</scope>
</reference>
<dbReference type="GO" id="GO:0008320">
    <property type="term" value="F:protein transmembrane transporter activity"/>
    <property type="evidence" value="ECO:0007669"/>
    <property type="project" value="TreeGrafter"/>
</dbReference>
<evidence type="ECO:0000256" key="2">
    <source>
        <dbReference type="ARBA" id="ARBA00022692"/>
    </source>
</evidence>
<keyword evidence="8" id="KW-0496">Mitochondrion</keyword>
<dbReference type="GO" id="GO:0030431">
    <property type="term" value="P:sleep"/>
    <property type="evidence" value="ECO:0007669"/>
    <property type="project" value="InterPro"/>
</dbReference>
<evidence type="ECO:0000256" key="10">
    <source>
        <dbReference type="ARBA" id="ARBA00023180"/>
    </source>
</evidence>
<dbReference type="Gene3D" id="1.25.40.10">
    <property type="entry name" value="Tetratricopeptide repeat domain"/>
    <property type="match status" value="2"/>
</dbReference>
<dbReference type="PANTHER" id="PTHR46208">
    <property type="entry name" value="MITOCHONDRIAL IMPORT RECEPTOR SUBUNIT TOM70"/>
    <property type="match status" value="1"/>
</dbReference>
<evidence type="ECO:0000313" key="16">
    <source>
        <dbReference type="EMBL" id="CAB3247761.1"/>
    </source>
</evidence>
<dbReference type="Proteomes" id="UP000494106">
    <property type="component" value="Unassembled WGS sequence"/>
</dbReference>
<feature type="compositionally biased region" description="Polar residues" evidence="13">
    <location>
        <begin position="573"/>
        <end position="583"/>
    </location>
</feature>
<keyword evidence="4" id="KW-0677">Repeat</keyword>
<sequence>MASTGSTPFPKWQLAILLGAPLAIGLGYLYLRNRLEDPEKKKVSELKAKTTISLDNEDNNAKVTESAIDRAMKLKGAGNRAFHAGEYDKAIALYNEAIEACPPDRPVDLATFYQNRSACYEKREMWEQVKEDCTFALKLNEKYVKAFLRRSRAAEKSGDLVLALEDVTSACILERFQVQSSLVNADRILKALGRQHAREALAKRRPVMPSKHFIKTYFSAFSEDPISKLHLDDKVVGGFAKAKQALDAQDYESIVDACTEELNDADGKYKNEALLLRATFYLLLGRHDEAQADLAKVIDSETSIKVKVNALIKRASLFTQLENTEHCLEDFARAAQLDPNNSDIYHHRGQVYLLLERMDEATSEFAKAVELNPDFSIAFIQKCYADYRHAQINKNVGALTQVRADFERALERFPRCAEAYILFAQVLSDQQEWGRAEALFDSALTVDPNNATLYVHKGLVQLQKSTDFDKAVKLINKAIEMDDKCDFAYETLGTIEVQRGNLRRSLELFEKAISLAKTELEMTHLFSLKDAAAAQLKVSERWGLDWTQPSVASQPACVRRQLRATAARRPSSPKIQGQTDKTHSLNVNGRRIEVSIDRTEPAHLQPDLAPDSTPDVQQPLPVSSTPFPNPVTTGRRCWLMLFFIETHAVILCYNCSSTHRDWNQCGGDFVPSTFPLNITRNNLINCTGENAMCFVRSWTARSRHSWIVQRGCYQATADDNLPRLMNTPTRAMSCKLDRYPEADYKVCLCQADWCNSASTVVPTIIQYLTKIPRYIIEKFIALTFKLI</sequence>
<dbReference type="Proteomes" id="UP000494256">
    <property type="component" value="Unassembled WGS sequence"/>
</dbReference>
<feature type="compositionally biased region" description="Polar residues" evidence="13">
    <location>
        <begin position="614"/>
        <end position="626"/>
    </location>
</feature>
<evidence type="ECO:0000256" key="1">
    <source>
        <dbReference type="ARBA" id="ARBA00004572"/>
    </source>
</evidence>
<keyword evidence="17" id="KW-1185">Reference proteome</keyword>
<feature type="transmembrane region" description="Helical" evidence="14">
    <location>
        <begin position="12"/>
        <end position="31"/>
    </location>
</feature>
<dbReference type="CDD" id="cd00117">
    <property type="entry name" value="TFP"/>
    <property type="match status" value="1"/>
</dbReference>
<evidence type="ECO:0000313" key="17">
    <source>
        <dbReference type="Proteomes" id="UP000494106"/>
    </source>
</evidence>
<keyword evidence="10" id="KW-0325">Glycoprotein</keyword>
<feature type="repeat" description="TPR" evidence="12">
    <location>
        <begin position="417"/>
        <end position="450"/>
    </location>
</feature>
<dbReference type="InterPro" id="IPR031424">
    <property type="entry name" value="QVR-like"/>
</dbReference>
<evidence type="ECO:0000256" key="8">
    <source>
        <dbReference type="ARBA" id="ARBA00023128"/>
    </source>
</evidence>
<feature type="region of interest" description="Disordered" evidence="13">
    <location>
        <begin position="599"/>
        <end position="626"/>
    </location>
</feature>
<dbReference type="GO" id="GO:0045039">
    <property type="term" value="P:protein insertion into mitochondrial inner membrane"/>
    <property type="evidence" value="ECO:0007669"/>
    <property type="project" value="TreeGrafter"/>
</dbReference>
<dbReference type="InterPro" id="IPR019734">
    <property type="entry name" value="TPR_rpt"/>
</dbReference>
<evidence type="ECO:0000256" key="9">
    <source>
        <dbReference type="ARBA" id="ARBA00023136"/>
    </source>
</evidence>
<dbReference type="SUPFAM" id="SSF48452">
    <property type="entry name" value="TPR-like"/>
    <property type="match status" value="2"/>
</dbReference>
<evidence type="ECO:0000256" key="13">
    <source>
        <dbReference type="SAM" id="MobiDB-lite"/>
    </source>
</evidence>
<organism evidence="15 17">
    <name type="scientific">Arctia plantaginis</name>
    <name type="common">Wood tiger moth</name>
    <name type="synonym">Phalaena plantaginis</name>
    <dbReference type="NCBI Taxonomy" id="874455"/>
    <lineage>
        <taxon>Eukaryota</taxon>
        <taxon>Metazoa</taxon>
        <taxon>Ecdysozoa</taxon>
        <taxon>Arthropoda</taxon>
        <taxon>Hexapoda</taxon>
        <taxon>Insecta</taxon>
        <taxon>Pterygota</taxon>
        <taxon>Neoptera</taxon>
        <taxon>Endopterygota</taxon>
        <taxon>Lepidoptera</taxon>
        <taxon>Glossata</taxon>
        <taxon>Ditrysia</taxon>
        <taxon>Noctuoidea</taxon>
        <taxon>Erebidae</taxon>
        <taxon>Arctiinae</taxon>
        <taxon>Arctia</taxon>
    </lineage>
</organism>
<feature type="region of interest" description="Disordered" evidence="13">
    <location>
        <begin position="563"/>
        <end position="583"/>
    </location>
</feature>
<evidence type="ECO:0000313" key="15">
    <source>
        <dbReference type="EMBL" id="CAB3223506.1"/>
    </source>
</evidence>
<feature type="repeat" description="TPR" evidence="12">
    <location>
        <begin position="486"/>
        <end position="519"/>
    </location>
</feature>
<protein>
    <recommendedName>
        <fullName evidence="19">Mitochondrial import receptor subunit TOM70</fullName>
    </recommendedName>
</protein>
<comment type="similarity">
    <text evidence="11">Belongs to the Tom70 family.</text>
</comment>
<keyword evidence="6 12" id="KW-0802">TPR repeat</keyword>
<dbReference type="EMBL" id="CADEBC010000135">
    <property type="protein sequence ID" value="CAB3223506.1"/>
    <property type="molecule type" value="Genomic_DNA"/>
</dbReference>
<evidence type="ECO:0000256" key="7">
    <source>
        <dbReference type="ARBA" id="ARBA00022989"/>
    </source>
</evidence>
<proteinExistence type="inferred from homology"/>
<evidence type="ECO:0000256" key="3">
    <source>
        <dbReference type="ARBA" id="ARBA00022729"/>
    </source>
</evidence>
<comment type="caution">
    <text evidence="15">The sequence shown here is derived from an EMBL/GenBank/DDBJ whole genome shotgun (WGS) entry which is preliminary data.</text>
</comment>
<accession>A0A8S0YUV1</accession>
<dbReference type="GO" id="GO:0030150">
    <property type="term" value="P:protein import into mitochondrial matrix"/>
    <property type="evidence" value="ECO:0007669"/>
    <property type="project" value="TreeGrafter"/>
</dbReference>
<evidence type="ECO:0000256" key="4">
    <source>
        <dbReference type="ARBA" id="ARBA00022737"/>
    </source>
</evidence>
<dbReference type="SMART" id="SM00028">
    <property type="entry name" value="TPR"/>
    <property type="match status" value="9"/>
</dbReference>
<dbReference type="EMBL" id="CADEBD010000337">
    <property type="protein sequence ID" value="CAB3247761.1"/>
    <property type="molecule type" value="Genomic_DNA"/>
</dbReference>
<keyword evidence="9 14" id="KW-0472">Membrane</keyword>
<feature type="repeat" description="TPR" evidence="12">
    <location>
        <begin position="308"/>
        <end position="341"/>
    </location>
</feature>
<evidence type="ECO:0000256" key="11">
    <source>
        <dbReference type="ARBA" id="ARBA00038030"/>
    </source>
</evidence>
<comment type="subcellular location">
    <subcellularLocation>
        <location evidence="1">Mitochondrion outer membrane</location>
        <topology evidence="1">Single-pass membrane protein</topology>
    </subcellularLocation>
</comment>
<evidence type="ECO:0000256" key="14">
    <source>
        <dbReference type="SAM" id="Phobius"/>
    </source>
</evidence>
<evidence type="ECO:0000313" key="18">
    <source>
        <dbReference type="Proteomes" id="UP000494256"/>
    </source>
</evidence>
<dbReference type="InterPro" id="IPR011990">
    <property type="entry name" value="TPR-like_helical_dom_sf"/>
</dbReference>
<evidence type="ECO:0000256" key="5">
    <source>
        <dbReference type="ARBA" id="ARBA00022787"/>
    </source>
</evidence>
<dbReference type="PROSITE" id="PS50293">
    <property type="entry name" value="TPR_REGION"/>
    <property type="match status" value="1"/>
</dbReference>
<dbReference type="GO" id="GO:0032222">
    <property type="term" value="P:regulation of synaptic transmission, cholinergic"/>
    <property type="evidence" value="ECO:0007669"/>
    <property type="project" value="InterPro"/>
</dbReference>
<evidence type="ECO:0000256" key="6">
    <source>
        <dbReference type="ARBA" id="ARBA00022803"/>
    </source>
</evidence>
<gene>
    <name evidence="16" type="ORF">APLA_LOCUS12103</name>
    <name evidence="15" type="ORF">APLA_LOCUS1686</name>
</gene>
<dbReference type="AlphaFoldDB" id="A0A8S0YUV1"/>
<evidence type="ECO:0008006" key="19">
    <source>
        <dbReference type="Google" id="ProtNLM"/>
    </source>
</evidence>